<proteinExistence type="inferred from homology"/>
<dbReference type="InterPro" id="IPR001031">
    <property type="entry name" value="Thioesterase"/>
</dbReference>
<dbReference type="Gene3D" id="3.40.50.1820">
    <property type="entry name" value="alpha/beta hydrolase"/>
    <property type="match status" value="1"/>
</dbReference>
<evidence type="ECO:0000313" key="3">
    <source>
        <dbReference type="EMBL" id="SDM53246.1"/>
    </source>
</evidence>
<sequence length="223" mass="24398">MTEPLQVFCVPHAGGSARTFLKWQRTFPAPLRIVPLEIAGKGRRSREPRHATVREVADDLVQRMDPTGRYALFGHSMGGLIAYEMARSLAPEFVVVAATRPPHLIPSDHRASLAGLSDDDLLDAMAAAGTVPESVRNSPMRDLFVPNLRADLALVASYRPSPGAAPLGVDLNVWYGTEDATTPASVMAEWDRYTERECRTRAFPGDHFFPHADPELLARALSG</sequence>
<dbReference type="PANTHER" id="PTHR11487">
    <property type="entry name" value="THIOESTERASE"/>
    <property type="match status" value="1"/>
</dbReference>
<dbReference type="eggNOG" id="COG3208">
    <property type="taxonomic scope" value="Bacteria"/>
</dbReference>
<dbReference type="PANTHER" id="PTHR11487:SF0">
    <property type="entry name" value="S-ACYL FATTY ACID SYNTHASE THIOESTERASE, MEDIUM CHAIN"/>
    <property type="match status" value="1"/>
</dbReference>
<dbReference type="EMBL" id="LT629701">
    <property type="protein sequence ID" value="SDM53246.1"/>
    <property type="molecule type" value="Genomic_DNA"/>
</dbReference>
<dbReference type="Proteomes" id="UP000183376">
    <property type="component" value="Chromosome I"/>
</dbReference>
<evidence type="ECO:0000259" key="2">
    <source>
        <dbReference type="Pfam" id="PF00975"/>
    </source>
</evidence>
<dbReference type="InterPro" id="IPR012223">
    <property type="entry name" value="TEII"/>
</dbReference>
<organism evidence="3 4">
    <name type="scientific">Allokutzneria albata</name>
    <name type="common">Kibdelosporangium albatum</name>
    <dbReference type="NCBI Taxonomy" id="211114"/>
    <lineage>
        <taxon>Bacteria</taxon>
        <taxon>Bacillati</taxon>
        <taxon>Actinomycetota</taxon>
        <taxon>Actinomycetes</taxon>
        <taxon>Pseudonocardiales</taxon>
        <taxon>Pseudonocardiaceae</taxon>
        <taxon>Allokutzneria</taxon>
    </lineage>
</organism>
<evidence type="ECO:0000256" key="1">
    <source>
        <dbReference type="ARBA" id="ARBA00007169"/>
    </source>
</evidence>
<gene>
    <name evidence="3" type="ORF">SAMN04489726_2093</name>
</gene>
<name>A0A1G9TZZ5_ALLAB</name>
<comment type="similarity">
    <text evidence="1">Belongs to the thioesterase family.</text>
</comment>
<dbReference type="SUPFAM" id="SSF53474">
    <property type="entry name" value="alpha/beta-Hydrolases"/>
    <property type="match status" value="1"/>
</dbReference>
<accession>A0A1G9TZZ5</accession>
<dbReference type="AlphaFoldDB" id="A0A1G9TZZ5"/>
<dbReference type="OrthoDB" id="4169718at2"/>
<keyword evidence="4" id="KW-1185">Reference proteome</keyword>
<evidence type="ECO:0000313" key="4">
    <source>
        <dbReference type="Proteomes" id="UP000183376"/>
    </source>
</evidence>
<feature type="domain" description="Thioesterase" evidence="2">
    <location>
        <begin position="6"/>
        <end position="216"/>
    </location>
</feature>
<protein>
    <submittedName>
        <fullName evidence="3">Surfactin synthase thioesterase subunit</fullName>
    </submittedName>
</protein>
<dbReference type="GO" id="GO:0008610">
    <property type="term" value="P:lipid biosynthetic process"/>
    <property type="evidence" value="ECO:0007669"/>
    <property type="project" value="TreeGrafter"/>
</dbReference>
<dbReference type="Pfam" id="PF00975">
    <property type="entry name" value="Thioesterase"/>
    <property type="match status" value="1"/>
</dbReference>
<dbReference type="STRING" id="211114.SAMN04489726_2093"/>
<reference evidence="3 4" key="1">
    <citation type="submission" date="2016-10" db="EMBL/GenBank/DDBJ databases">
        <authorList>
            <person name="de Groot N.N."/>
        </authorList>
    </citation>
    <scope>NUCLEOTIDE SEQUENCE [LARGE SCALE GENOMIC DNA]</scope>
    <source>
        <strain evidence="3 4">DSM 44149</strain>
    </source>
</reference>
<dbReference type="InterPro" id="IPR029058">
    <property type="entry name" value="AB_hydrolase_fold"/>
</dbReference>
<dbReference type="RefSeq" id="WP_030432849.1">
    <property type="nucleotide sequence ID" value="NZ_JOEF01000033.1"/>
</dbReference>